<name>A0AAW8JFS7_9GAMM</name>
<dbReference type="AlphaFoldDB" id="A0AAW8JFS7"/>
<reference evidence="2" key="1">
    <citation type="submission" date="2023-08" db="EMBL/GenBank/DDBJ databases">
        <title>Emergence of clinically-relevant ST2 carbapenem-resistant Acinetobacter baumannii strains in hospital sewages in Zhejiang, East of China.</title>
        <authorList>
            <person name="Kaichao C."/>
            <person name="Zhang R."/>
        </authorList>
    </citation>
    <scope>NUCLEOTIDE SEQUENCE</scope>
    <source>
        <strain evidence="2">M-SY-60</strain>
    </source>
</reference>
<evidence type="ECO:0008006" key="4">
    <source>
        <dbReference type="Google" id="ProtNLM"/>
    </source>
</evidence>
<comment type="caution">
    <text evidence="2">The sequence shown here is derived from an EMBL/GenBank/DDBJ whole genome shotgun (WGS) entry which is preliminary data.</text>
</comment>
<dbReference type="PROSITE" id="PS51257">
    <property type="entry name" value="PROKAR_LIPOPROTEIN"/>
    <property type="match status" value="1"/>
</dbReference>
<accession>A0AAW8JFS7</accession>
<keyword evidence="1" id="KW-0732">Signal</keyword>
<proteinExistence type="predicted"/>
<dbReference type="EMBL" id="JAVIDA010000007">
    <property type="protein sequence ID" value="MDQ9071238.1"/>
    <property type="molecule type" value="Genomic_DNA"/>
</dbReference>
<evidence type="ECO:0000313" key="2">
    <source>
        <dbReference type="EMBL" id="MDQ9071238.1"/>
    </source>
</evidence>
<dbReference type="Proteomes" id="UP001243195">
    <property type="component" value="Unassembled WGS sequence"/>
</dbReference>
<evidence type="ECO:0000256" key="1">
    <source>
        <dbReference type="SAM" id="SignalP"/>
    </source>
</evidence>
<dbReference type="RefSeq" id="WP_308955636.1">
    <property type="nucleotide sequence ID" value="NZ_JAVICY010000006.1"/>
</dbReference>
<sequence>MKNLIYILILAVSLAACSKSNETKKAADTQGKSDLSSEKNCKQLKYKDLIDQQEWNDTYQIFQIDKKDQLSIKSIIEYNQENFDVLLGVGQGNIGVPLEDNDLKLNSEYAIISKQGSDYVINLPNDALTFKIKQNFNQDSNIQFKSPDDQQFTDLCTVTFPKYIETIKFILFRSAAETYMFQLKEQGDL</sequence>
<evidence type="ECO:0000313" key="3">
    <source>
        <dbReference type="Proteomes" id="UP001243195"/>
    </source>
</evidence>
<feature type="chain" id="PRO_5043992779" description="Lipoprotein" evidence="1">
    <location>
        <begin position="19"/>
        <end position="189"/>
    </location>
</feature>
<gene>
    <name evidence="2" type="ORF">RFH51_07200</name>
</gene>
<protein>
    <recommendedName>
        <fullName evidence="4">Lipoprotein</fullName>
    </recommendedName>
</protein>
<organism evidence="2 3">
    <name type="scientific">Acinetobacter gerneri</name>
    <dbReference type="NCBI Taxonomy" id="202952"/>
    <lineage>
        <taxon>Bacteria</taxon>
        <taxon>Pseudomonadati</taxon>
        <taxon>Pseudomonadota</taxon>
        <taxon>Gammaproteobacteria</taxon>
        <taxon>Moraxellales</taxon>
        <taxon>Moraxellaceae</taxon>
        <taxon>Acinetobacter</taxon>
    </lineage>
</organism>
<feature type="signal peptide" evidence="1">
    <location>
        <begin position="1"/>
        <end position="18"/>
    </location>
</feature>